<evidence type="ECO:0000313" key="2">
    <source>
        <dbReference type="EMBL" id="PJG51424.1"/>
    </source>
</evidence>
<organism evidence="2 3">
    <name type="scientific">Bradyrhizobium forestalis</name>
    <dbReference type="NCBI Taxonomy" id="1419263"/>
    <lineage>
        <taxon>Bacteria</taxon>
        <taxon>Pseudomonadati</taxon>
        <taxon>Pseudomonadota</taxon>
        <taxon>Alphaproteobacteria</taxon>
        <taxon>Hyphomicrobiales</taxon>
        <taxon>Nitrobacteraceae</taxon>
        <taxon>Bradyrhizobium</taxon>
    </lineage>
</organism>
<accession>A0A2M8R0R5</accession>
<proteinExistence type="predicted"/>
<comment type="caution">
    <text evidence="2">The sequence shown here is derived from an EMBL/GenBank/DDBJ whole genome shotgun (WGS) entry which is preliminary data.</text>
</comment>
<protein>
    <submittedName>
        <fullName evidence="2">Uncharacterized protein</fullName>
    </submittedName>
</protein>
<dbReference type="AlphaFoldDB" id="A0A2M8R0R5"/>
<feature type="compositionally biased region" description="Basic and acidic residues" evidence="1">
    <location>
        <begin position="40"/>
        <end position="55"/>
    </location>
</feature>
<keyword evidence="3" id="KW-1185">Reference proteome</keyword>
<feature type="region of interest" description="Disordered" evidence="1">
    <location>
        <begin position="35"/>
        <end position="55"/>
    </location>
</feature>
<sequence length="74" mass="8540">MLLVEHILAVEALRERLSMVRPDRHLRILVIHSHGASSDPRQEKRPKWSNDERDLFERDGMKQSGLAICPIIGD</sequence>
<dbReference type="Proteomes" id="UP000231194">
    <property type="component" value="Unassembled WGS sequence"/>
</dbReference>
<dbReference type="EMBL" id="PGVG01000037">
    <property type="protein sequence ID" value="PJG51424.1"/>
    <property type="molecule type" value="Genomic_DNA"/>
</dbReference>
<reference evidence="2 3" key="1">
    <citation type="submission" date="2017-11" db="EMBL/GenBank/DDBJ databases">
        <title>Bradyrhizobium forestalis sp. nov., an efficient nitrogen-fixing bacterium isolated from nodules of forest legume species in the Amazon.</title>
        <authorList>
            <person name="Costa E.M."/>
            <person name="Guimaraes A."/>
            <person name="Carvalho T.S."/>
            <person name="Rodrigues T.L."/>
            <person name="Ribeiro P.R.A."/>
            <person name="Lebbe L."/>
            <person name="Willems A."/>
            <person name="Moreira F.M.S."/>
        </authorList>
    </citation>
    <scope>NUCLEOTIDE SEQUENCE [LARGE SCALE GENOMIC DNA]</scope>
    <source>
        <strain evidence="2 3">INPA54B</strain>
    </source>
</reference>
<evidence type="ECO:0000313" key="3">
    <source>
        <dbReference type="Proteomes" id="UP000231194"/>
    </source>
</evidence>
<evidence type="ECO:0000256" key="1">
    <source>
        <dbReference type="SAM" id="MobiDB-lite"/>
    </source>
</evidence>
<gene>
    <name evidence="2" type="ORF">CVM73_31140</name>
</gene>
<name>A0A2M8R0R5_9BRAD</name>